<keyword evidence="9 12" id="KW-0333">Golgi apparatus</keyword>
<evidence type="ECO:0000256" key="2">
    <source>
        <dbReference type="ARBA" id="ARBA00004922"/>
    </source>
</evidence>
<evidence type="ECO:0000259" key="14">
    <source>
        <dbReference type="Pfam" id="PF17039"/>
    </source>
</evidence>
<accession>A0A087USE5</accession>
<keyword evidence="11" id="KW-0325">Glycoprotein</keyword>
<dbReference type="InterPro" id="IPR001503">
    <property type="entry name" value="Glyco_trans_10"/>
</dbReference>
<evidence type="ECO:0000256" key="8">
    <source>
        <dbReference type="ARBA" id="ARBA00022989"/>
    </source>
</evidence>
<feature type="non-terminal residue" evidence="15">
    <location>
        <position position="427"/>
    </location>
</feature>
<evidence type="ECO:0000256" key="4">
    <source>
        <dbReference type="ARBA" id="ARBA00022676"/>
    </source>
</evidence>
<dbReference type="SUPFAM" id="SSF53756">
    <property type="entry name" value="UDP-Glycosyltransferase/glycogen phosphorylase"/>
    <property type="match status" value="1"/>
</dbReference>
<dbReference type="InterPro" id="IPR031481">
    <property type="entry name" value="Glyco_tran_10_N"/>
</dbReference>
<keyword evidence="16" id="KW-1185">Reference proteome</keyword>
<protein>
    <recommendedName>
        <fullName evidence="12">Fucosyltransferase</fullName>
        <ecNumber evidence="12">2.4.1.-</ecNumber>
    </recommendedName>
</protein>
<keyword evidence="7" id="KW-0735">Signal-anchor</keyword>
<comment type="subcellular location">
    <subcellularLocation>
        <location evidence="1 12">Golgi apparatus</location>
        <location evidence="1 12">Golgi stack membrane</location>
        <topology evidence="1 12">Single-pass type II membrane protein</topology>
    </subcellularLocation>
</comment>
<keyword evidence="10" id="KW-0472">Membrane</keyword>
<keyword evidence="6 12" id="KW-0812">Transmembrane</keyword>
<evidence type="ECO:0000256" key="9">
    <source>
        <dbReference type="ARBA" id="ARBA00023034"/>
    </source>
</evidence>
<keyword evidence="4 12" id="KW-0328">Glycosyltransferase</keyword>
<evidence type="ECO:0000256" key="7">
    <source>
        <dbReference type="ARBA" id="ARBA00022968"/>
    </source>
</evidence>
<evidence type="ECO:0000313" key="15">
    <source>
        <dbReference type="EMBL" id="KFM80284.1"/>
    </source>
</evidence>
<evidence type="ECO:0000256" key="12">
    <source>
        <dbReference type="RuleBase" id="RU003832"/>
    </source>
</evidence>
<dbReference type="AlphaFoldDB" id="A0A087USE5"/>
<evidence type="ECO:0000256" key="10">
    <source>
        <dbReference type="ARBA" id="ARBA00023136"/>
    </source>
</evidence>
<dbReference type="InterPro" id="IPR055270">
    <property type="entry name" value="Glyco_tran_10_C"/>
</dbReference>
<dbReference type="Pfam" id="PF17039">
    <property type="entry name" value="Glyco_tran_10_N"/>
    <property type="match status" value="1"/>
</dbReference>
<reference evidence="15 16" key="1">
    <citation type="submission" date="2013-11" db="EMBL/GenBank/DDBJ databases">
        <title>Genome sequencing of Stegodyphus mimosarum.</title>
        <authorList>
            <person name="Bechsgaard J."/>
        </authorList>
    </citation>
    <scope>NUCLEOTIDE SEQUENCE [LARGE SCALE GENOMIC DNA]</scope>
</reference>
<dbReference type="Pfam" id="PF00852">
    <property type="entry name" value="Glyco_transf_10"/>
    <property type="match status" value="1"/>
</dbReference>
<evidence type="ECO:0000256" key="6">
    <source>
        <dbReference type="ARBA" id="ARBA00022692"/>
    </source>
</evidence>
<evidence type="ECO:0000256" key="11">
    <source>
        <dbReference type="ARBA" id="ARBA00023180"/>
    </source>
</evidence>
<gene>
    <name evidence="15" type="ORF">X975_23009</name>
</gene>
<keyword evidence="5 12" id="KW-0808">Transferase</keyword>
<dbReference type="InterPro" id="IPR038577">
    <property type="entry name" value="GT10-like_C_sf"/>
</dbReference>
<dbReference type="EMBL" id="KK121348">
    <property type="protein sequence ID" value="KFM80284.1"/>
    <property type="molecule type" value="Genomic_DNA"/>
</dbReference>
<dbReference type="OMA" id="NYYFLRP"/>
<feature type="domain" description="Fucosyltransferase C-terminal" evidence="13">
    <location>
        <begin position="234"/>
        <end position="405"/>
    </location>
</feature>
<sequence length="427" mass="50382">MLQRRIKRIIYFLLFGSALYFLLRRNHVCYIMNYNSSFSKMNMNTGTLKRHPARSLGTHIPMPTNLKGKKLPFHHIFESREIGFPDGLQNSERSAKRKIILLWTPWNSIRKTINYYFLRPGNKTFVKHNCPNPNCVATQNRKNLQKADAVLFHLIDTNVTDLPLNRTSNQIWILYNMEPPWQVKKHMLSEIHKLKNTFNWTMSYRSNSDVTVKYGIIMPLNKNQQKQVNLEEFEQKSKNIVWFVSDCSTDSRREEYVNELKKFIDIDTYGKCGDHKCYPSQSAICYDTILNRYKFYLSFENAICNDYVTEKFYNIFNYNIIPIVFGGANYSTVAPKGTFIDANDYPQPRLLANALKNIANNRMIYSKILGRKAQFRAYLDPWMCRLCDKLHTLPQLSLLADVERWWLKDAQCKRWNNVNQTYVNASF</sequence>
<comment type="pathway">
    <text evidence="2">Protein modification; protein glycosylation.</text>
</comment>
<dbReference type="STRING" id="407821.A0A087USE5"/>
<name>A0A087USE5_STEMI</name>
<comment type="similarity">
    <text evidence="3 12">Belongs to the glycosyltransferase 10 family.</text>
</comment>
<evidence type="ECO:0000259" key="13">
    <source>
        <dbReference type="Pfam" id="PF00852"/>
    </source>
</evidence>
<evidence type="ECO:0000313" key="16">
    <source>
        <dbReference type="Proteomes" id="UP000054359"/>
    </source>
</evidence>
<dbReference type="OrthoDB" id="427096at2759"/>
<evidence type="ECO:0000256" key="3">
    <source>
        <dbReference type="ARBA" id="ARBA00008919"/>
    </source>
</evidence>
<dbReference type="GO" id="GO:0008417">
    <property type="term" value="F:fucosyltransferase activity"/>
    <property type="evidence" value="ECO:0007669"/>
    <property type="project" value="InterPro"/>
</dbReference>
<evidence type="ECO:0000256" key="1">
    <source>
        <dbReference type="ARBA" id="ARBA00004447"/>
    </source>
</evidence>
<dbReference type="Proteomes" id="UP000054359">
    <property type="component" value="Unassembled WGS sequence"/>
</dbReference>
<dbReference type="FunFam" id="3.40.50.11660:FF:000004">
    <property type="entry name" value="Glycoprotein 3-alpha-L-fucosyltransferase A"/>
    <property type="match status" value="1"/>
</dbReference>
<proteinExistence type="inferred from homology"/>
<evidence type="ECO:0000256" key="5">
    <source>
        <dbReference type="ARBA" id="ARBA00022679"/>
    </source>
</evidence>
<dbReference type="PANTHER" id="PTHR48438:SF1">
    <property type="entry name" value="ALPHA-(1,3)-FUCOSYLTRANSFERASE C-RELATED"/>
    <property type="match status" value="1"/>
</dbReference>
<dbReference type="EC" id="2.4.1.-" evidence="12"/>
<dbReference type="UniPathway" id="UPA00378"/>
<dbReference type="Gene3D" id="3.40.50.11660">
    <property type="entry name" value="Glycosyl transferase family 10, C-terminal domain"/>
    <property type="match status" value="1"/>
</dbReference>
<keyword evidence="8" id="KW-1133">Transmembrane helix</keyword>
<organism evidence="15 16">
    <name type="scientific">Stegodyphus mimosarum</name>
    <name type="common">African social velvet spider</name>
    <dbReference type="NCBI Taxonomy" id="407821"/>
    <lineage>
        <taxon>Eukaryota</taxon>
        <taxon>Metazoa</taxon>
        <taxon>Ecdysozoa</taxon>
        <taxon>Arthropoda</taxon>
        <taxon>Chelicerata</taxon>
        <taxon>Arachnida</taxon>
        <taxon>Araneae</taxon>
        <taxon>Araneomorphae</taxon>
        <taxon>Entelegynae</taxon>
        <taxon>Eresoidea</taxon>
        <taxon>Eresidae</taxon>
        <taxon>Stegodyphus</taxon>
    </lineage>
</organism>
<feature type="domain" description="Fucosyltransferase N-terminal" evidence="14">
    <location>
        <begin position="96"/>
        <end position="215"/>
    </location>
</feature>
<dbReference type="PANTHER" id="PTHR48438">
    <property type="entry name" value="ALPHA-(1,3)-FUCOSYLTRANSFERASE C-RELATED"/>
    <property type="match status" value="1"/>
</dbReference>
<dbReference type="GO" id="GO:0032580">
    <property type="term" value="C:Golgi cisterna membrane"/>
    <property type="evidence" value="ECO:0007669"/>
    <property type="project" value="UniProtKB-SubCell"/>
</dbReference>